<feature type="region of interest" description="Disordered" evidence="1">
    <location>
        <begin position="435"/>
        <end position="718"/>
    </location>
</feature>
<protein>
    <submittedName>
        <fullName evidence="2">Uncharacterized protein</fullName>
    </submittedName>
</protein>
<feature type="region of interest" description="Disordered" evidence="1">
    <location>
        <begin position="127"/>
        <end position="344"/>
    </location>
</feature>
<evidence type="ECO:0000256" key="1">
    <source>
        <dbReference type="SAM" id="MobiDB-lite"/>
    </source>
</evidence>
<feature type="region of interest" description="Disordered" evidence="1">
    <location>
        <begin position="1"/>
        <end position="33"/>
    </location>
</feature>
<dbReference type="EMBL" id="QVQW01000002">
    <property type="protein sequence ID" value="RKU49115.1"/>
    <property type="molecule type" value="Genomic_DNA"/>
</dbReference>
<feature type="compositionally biased region" description="Basic and acidic residues" evidence="1">
    <location>
        <begin position="453"/>
        <end position="466"/>
    </location>
</feature>
<dbReference type="AlphaFoldDB" id="A0A420YMT2"/>
<feature type="region of interest" description="Disordered" evidence="1">
    <location>
        <begin position="75"/>
        <end position="102"/>
    </location>
</feature>
<name>A0A420YMT2_9PEZI</name>
<feature type="compositionally biased region" description="Basic residues" evidence="1">
    <location>
        <begin position="145"/>
        <end position="155"/>
    </location>
</feature>
<evidence type="ECO:0000313" key="2">
    <source>
        <dbReference type="EMBL" id="RKU49115.1"/>
    </source>
</evidence>
<feature type="compositionally biased region" description="Basic and acidic residues" evidence="1">
    <location>
        <begin position="676"/>
        <end position="688"/>
    </location>
</feature>
<feature type="region of interest" description="Disordered" evidence="1">
    <location>
        <begin position="376"/>
        <end position="415"/>
    </location>
</feature>
<feature type="compositionally biased region" description="Basic and acidic residues" evidence="1">
    <location>
        <begin position="503"/>
        <end position="516"/>
    </location>
</feature>
<feature type="compositionally biased region" description="Polar residues" evidence="1">
    <location>
        <begin position="1030"/>
        <end position="1050"/>
    </location>
</feature>
<comment type="caution">
    <text evidence="2">The sequence shown here is derived from an EMBL/GenBank/DDBJ whole genome shotgun (WGS) entry which is preliminary data.</text>
</comment>
<dbReference type="Proteomes" id="UP000275385">
    <property type="component" value="Unassembled WGS sequence"/>
</dbReference>
<feature type="compositionally biased region" description="Basic and acidic residues" evidence="1">
    <location>
        <begin position="402"/>
        <end position="415"/>
    </location>
</feature>
<feature type="compositionally biased region" description="Polar residues" evidence="1">
    <location>
        <begin position="1"/>
        <end position="11"/>
    </location>
</feature>
<feature type="region of interest" description="Disordered" evidence="1">
    <location>
        <begin position="882"/>
        <end position="906"/>
    </location>
</feature>
<keyword evidence="3" id="KW-1185">Reference proteome</keyword>
<dbReference type="OrthoDB" id="2149705at2759"/>
<sequence>MTSHTMPPTTRSRGKAPAAPASRVYHSSPTVEQIEFPARRRTVKSYGRQPQSAKLLRQSTLTQIGYIDAIPSQELELSPVKDDRPGKRRKTMGDAPNSSFHTQTLTQLISELDKDELDDIMLLLSDHEEENAPPQGNQESEGLSAKRRGKRKATVPKKTTSRVTDGRALSIIPQTPVHKKNKKDVYEIPSSQPTPTSPWYELPRNKISPHRSPLTERAVNTSAPRRTAGTALKRPRDMVIQDSYSSAGLLSSDPMSTPAKLSVPATAAASATRREISLELGESVSRRGPQAPSQPTPDVPMVKNRRVLGEIEIPSAPEREIPDSDEELDSLEPTPVKRDVGDADFTPARADSAAMVNSIHATPTISSEVEEYVLGDSDDDLVPGSPTPIARRVHANPQPSQRELEATKHAHLDAELPIKPVPIYVDDIAAVAPESPTPLARGLHANPQPSQTELDHPKHTHLDNELSPKPLPFHADDLVAAAPESPTPLARGVHANPQPSQTELEHPKHTHLDNELSPKPLPFHADDLVAAAPESPTPLARGVHANPQPSQTELKHPKHTHLGPDDELNPVSPQQASSTAQIPVLQANEAQPPRRRSPSPRLPQGGAEGRAFPASRPAPRGPPEVVEISDDSLSGSPQKSKHERTRDRAVANVPSSSTTKSSQEQVSNTPTSPRRVRIEVPEHSKDDSIYDDTPVTSPHHPSSSQAHGRPTPAKSQYYSQGLESQRVPLEVIRSMAPQTDRSDVIISIHPGPAEQIANGHKTHEFRNYNLPPQVSRIWIYITAPVSELRYLATVGPAQEPGQIPNNNAENEAFNAGRGLRYAHELLQVYQLNNPVSLAMIKERGFMKTPPQRYQYIPPAIVGELLGNLRCALFDSQHMELPHELPDDEHQEPERGSGEEITESQEIEEQLRSDIILATSQAQPAAAREDEDKDTTSSQSHPVSVVPTSPAAGLKAGDVFARPQVPASHLQRTPATQRFRRGVDYNTVRPSQATTASQPSSPVLSPEKSMTLHRPSLHSSGPSFPDFVGETQFSPLRHTQQPSFDLGSSQAIRLPDSLLVDDVRPPPVIWESEDEDDD</sequence>
<evidence type="ECO:0000313" key="3">
    <source>
        <dbReference type="Proteomes" id="UP000275385"/>
    </source>
</evidence>
<feature type="compositionally biased region" description="Polar residues" evidence="1">
    <location>
        <begin position="242"/>
        <end position="255"/>
    </location>
</feature>
<feature type="compositionally biased region" description="Polar residues" evidence="1">
    <location>
        <begin position="653"/>
        <end position="672"/>
    </location>
</feature>
<feature type="region of interest" description="Disordered" evidence="1">
    <location>
        <begin position="919"/>
        <end position="950"/>
    </location>
</feature>
<organism evidence="2 3">
    <name type="scientific">Coniochaeta pulveracea</name>
    <dbReference type="NCBI Taxonomy" id="177199"/>
    <lineage>
        <taxon>Eukaryota</taxon>
        <taxon>Fungi</taxon>
        <taxon>Dikarya</taxon>
        <taxon>Ascomycota</taxon>
        <taxon>Pezizomycotina</taxon>
        <taxon>Sordariomycetes</taxon>
        <taxon>Sordariomycetidae</taxon>
        <taxon>Coniochaetales</taxon>
        <taxon>Coniochaetaceae</taxon>
        <taxon>Coniochaeta</taxon>
    </lineage>
</organism>
<dbReference type="SUPFAM" id="SSF88697">
    <property type="entry name" value="PUA domain-like"/>
    <property type="match status" value="1"/>
</dbReference>
<gene>
    <name evidence="2" type="ORF">DL546_007306</name>
</gene>
<proteinExistence type="predicted"/>
<reference evidence="2 3" key="1">
    <citation type="submission" date="2018-08" db="EMBL/GenBank/DDBJ databases">
        <title>Draft genome of the lignicolous fungus Coniochaeta pulveracea.</title>
        <authorList>
            <person name="Borstlap C.J."/>
            <person name="De Witt R.N."/>
            <person name="Botha A."/>
            <person name="Volschenk H."/>
        </authorList>
    </citation>
    <scope>NUCLEOTIDE SEQUENCE [LARGE SCALE GENOMIC DNA]</scope>
    <source>
        <strain evidence="2 3">CAB683</strain>
    </source>
</reference>
<feature type="region of interest" description="Disordered" evidence="1">
    <location>
        <begin position="986"/>
        <end position="1077"/>
    </location>
</feature>
<accession>A0A420YMT2</accession>
<feature type="compositionally biased region" description="Polar residues" evidence="1">
    <location>
        <begin position="571"/>
        <end position="581"/>
    </location>
</feature>
<feature type="compositionally biased region" description="Polar residues" evidence="1">
    <location>
        <begin position="987"/>
        <end position="1002"/>
    </location>
</feature>
<dbReference type="InterPro" id="IPR015947">
    <property type="entry name" value="PUA-like_sf"/>
</dbReference>